<evidence type="ECO:0000256" key="5">
    <source>
        <dbReference type="ARBA" id="ARBA00022553"/>
    </source>
</evidence>
<dbReference type="SMART" id="SM00326">
    <property type="entry name" value="SH3"/>
    <property type="match status" value="1"/>
</dbReference>
<dbReference type="SUPFAM" id="SSF50044">
    <property type="entry name" value="SH3-domain"/>
    <property type="match status" value="1"/>
</dbReference>
<evidence type="ECO:0000313" key="10">
    <source>
        <dbReference type="Proteomes" id="UP000095300"/>
    </source>
</evidence>
<evidence type="ECO:0000259" key="8">
    <source>
        <dbReference type="PROSITE" id="PS50002"/>
    </source>
</evidence>
<dbReference type="Pfam" id="PF08416">
    <property type="entry name" value="PTB"/>
    <property type="match status" value="1"/>
</dbReference>
<evidence type="ECO:0000256" key="7">
    <source>
        <dbReference type="SAM" id="MobiDB-lite"/>
    </source>
</evidence>
<organism evidence="9 10">
    <name type="scientific">Stomoxys calcitrans</name>
    <name type="common">Stable fly</name>
    <name type="synonym">Conops calcitrans</name>
    <dbReference type="NCBI Taxonomy" id="35570"/>
    <lineage>
        <taxon>Eukaryota</taxon>
        <taxon>Metazoa</taxon>
        <taxon>Ecdysozoa</taxon>
        <taxon>Arthropoda</taxon>
        <taxon>Hexapoda</taxon>
        <taxon>Insecta</taxon>
        <taxon>Pterygota</taxon>
        <taxon>Neoptera</taxon>
        <taxon>Endopterygota</taxon>
        <taxon>Diptera</taxon>
        <taxon>Brachycera</taxon>
        <taxon>Muscomorpha</taxon>
        <taxon>Muscoidea</taxon>
        <taxon>Muscidae</taxon>
        <taxon>Stomoxys</taxon>
    </lineage>
</organism>
<evidence type="ECO:0000256" key="3">
    <source>
        <dbReference type="ARBA" id="ARBA00022443"/>
    </source>
</evidence>
<evidence type="ECO:0000256" key="1">
    <source>
        <dbReference type="ARBA" id="ARBA00004496"/>
    </source>
</evidence>
<feature type="domain" description="SH3" evidence="8">
    <location>
        <begin position="583"/>
        <end position="642"/>
    </location>
</feature>
<reference evidence="10" key="1">
    <citation type="submission" date="2015-05" db="EMBL/GenBank/DDBJ databases">
        <authorList>
            <person name="Wilson R.K."/>
            <person name="Warren W.C."/>
            <person name="Olafson P."/>
        </authorList>
    </citation>
    <scope>NUCLEOTIDE SEQUENCE [LARGE SCALE GENOMIC DNA]</scope>
    <source>
        <strain evidence="10">USDA</strain>
    </source>
</reference>
<dbReference type="GO" id="GO:0035023">
    <property type="term" value="P:regulation of Rho protein signal transduction"/>
    <property type="evidence" value="ECO:0007669"/>
    <property type="project" value="TreeGrafter"/>
</dbReference>
<dbReference type="EnsemblMetazoa" id="SCAU014014-RB">
    <property type="protein sequence ID" value="SCAU014014-PB"/>
    <property type="gene ID" value="SCAU014014"/>
</dbReference>
<evidence type="ECO:0000256" key="4">
    <source>
        <dbReference type="ARBA" id="ARBA00022490"/>
    </source>
</evidence>
<feature type="compositionally biased region" description="Basic and acidic residues" evidence="7">
    <location>
        <begin position="529"/>
        <end position="546"/>
    </location>
</feature>
<dbReference type="KEGG" id="scac:106088745"/>
<dbReference type="Proteomes" id="UP000095300">
    <property type="component" value="Unassembled WGS sequence"/>
</dbReference>
<dbReference type="VEuPathDB" id="VectorBase:SCAU014014"/>
<dbReference type="SUPFAM" id="SSF50729">
    <property type="entry name" value="PH domain-like"/>
    <property type="match status" value="1"/>
</dbReference>
<dbReference type="InterPro" id="IPR033928">
    <property type="entry name" value="EPS8_PTB"/>
</dbReference>
<dbReference type="GO" id="GO:0005886">
    <property type="term" value="C:plasma membrane"/>
    <property type="evidence" value="ECO:0007669"/>
    <property type="project" value="TreeGrafter"/>
</dbReference>
<dbReference type="Gene3D" id="2.30.30.40">
    <property type="entry name" value="SH3 Domains"/>
    <property type="match status" value="1"/>
</dbReference>
<dbReference type="GO" id="GO:0005737">
    <property type="term" value="C:cytoplasm"/>
    <property type="evidence" value="ECO:0007669"/>
    <property type="project" value="UniProtKB-SubCell"/>
</dbReference>
<dbReference type="AlphaFoldDB" id="A0A1I8Q566"/>
<keyword evidence="3 6" id="KW-0728">SH3 domain</keyword>
<dbReference type="Gene3D" id="2.30.29.30">
    <property type="entry name" value="Pleckstrin-homology domain (PH domain)/Phosphotyrosine-binding domain (PTB)"/>
    <property type="match status" value="1"/>
</dbReference>
<dbReference type="Pfam" id="PF00018">
    <property type="entry name" value="SH3_1"/>
    <property type="match status" value="1"/>
</dbReference>
<evidence type="ECO:0000313" key="9">
    <source>
        <dbReference type="EnsemblMetazoa" id="SCAU014014-PB"/>
    </source>
</evidence>
<dbReference type="InterPro" id="IPR036028">
    <property type="entry name" value="SH3-like_dom_sf"/>
</dbReference>
<dbReference type="PROSITE" id="PS50002">
    <property type="entry name" value="SH3"/>
    <property type="match status" value="1"/>
</dbReference>
<evidence type="ECO:0000256" key="6">
    <source>
        <dbReference type="PROSITE-ProRule" id="PRU00192"/>
    </source>
</evidence>
<dbReference type="GO" id="GO:0007266">
    <property type="term" value="P:Rho protein signal transduction"/>
    <property type="evidence" value="ECO:0007669"/>
    <property type="project" value="TreeGrafter"/>
</dbReference>
<dbReference type="InterPro" id="IPR039801">
    <property type="entry name" value="EPS8-like"/>
</dbReference>
<dbReference type="EnsemblMetazoa" id="SCAU014014-RA">
    <property type="protein sequence ID" value="SCAU014014-PA"/>
    <property type="gene ID" value="SCAU014014"/>
</dbReference>
<dbReference type="FunFam" id="2.30.29.30:FF:000289">
    <property type="entry name" value="Epidermal growth factor receptor kinase substrate 8"/>
    <property type="match status" value="1"/>
</dbReference>
<protein>
    <recommendedName>
        <fullName evidence="8">SH3 domain-containing protein</fullName>
    </recommendedName>
</protein>
<dbReference type="PANTHER" id="PTHR12287">
    <property type="entry name" value="EPIDERMAL GROWTH FACTOR RECEPTOR KINASE SUBSTRATE EPS8-RELATED PROTEIN"/>
    <property type="match status" value="1"/>
</dbReference>
<dbReference type="InterPro" id="IPR011993">
    <property type="entry name" value="PH-like_dom_sf"/>
</dbReference>
<dbReference type="InterPro" id="IPR055093">
    <property type="entry name" value="EPS8_2nd"/>
</dbReference>
<comment type="similarity">
    <text evidence="2">Belongs to the EPS8 family.</text>
</comment>
<dbReference type="InterPro" id="IPR013625">
    <property type="entry name" value="PTB"/>
</dbReference>
<dbReference type="PANTHER" id="PTHR12287:SF23">
    <property type="entry name" value="AROUSER, ISOFORM A-RELATED"/>
    <property type="match status" value="1"/>
</dbReference>
<proteinExistence type="inferred from homology"/>
<dbReference type="Pfam" id="PF22975">
    <property type="entry name" value="EPS8_2nd"/>
    <property type="match status" value="1"/>
</dbReference>
<keyword evidence="5" id="KW-0597">Phosphoprotein</keyword>
<gene>
    <name evidence="9" type="primary">106088745</name>
</gene>
<dbReference type="OrthoDB" id="4680325at2759"/>
<dbReference type="CDD" id="cd11764">
    <property type="entry name" value="SH3_Eps8"/>
    <property type="match status" value="1"/>
</dbReference>
<feature type="region of interest" description="Disordered" evidence="7">
    <location>
        <begin position="525"/>
        <end position="546"/>
    </location>
</feature>
<sequence length="654" mass="74824">MSQYNPHSHGKLSRKLSENITDGLDEDDNRLQQYRPSKALQEKRSHVMEHLATFTVNRDAGIVHPMDGMRRLLQMEKNTGIWSQKMRLCLDNGHVLITDYETGDLIEKFPSYLVECPTAFTSDDVLELYNNVLVFIVSAASGAQSEMHIFQSQSMSAVDLVQEIKSLQSNDLQAKAPIMPSKYQAVSTHSSAKKNTNMEFYKHHSDDHRYHHSAEKGTTIHGEHNDYDHKEFAVNDPFGSRCGSPDVAGIEMSTSQGRRFFEDTCSVSSERYEREVCILNSCFDDIEKFIARLQHTAAAVREVERRRHKHREIGDGLINLHTRPPMEKEFVEILGKFKLSFNLLSKLKTHIHDPNAPELVHFLFTPLALIVEAARDTYSKSQLTSKVIEPLLTSDTINFLINCVSSKETELWKSLGPSWTVSSEQWHEKNEFHNTTGYIDKRFQDNADISNFDTVLTLSRPEDSTRDFEYLQDTQKTSSFRPNVSTNMNYLHNAAEATESAGFPMSSNKQYGYNTTQKYFEFETAGTDATEHEEPRPEKKNKGEGIRDMVDTPQLHYSNEKASYMLPEIDTMTDQWLNMLRKKGANTAMVCYPRMANNDKELSVSKGEYLEILDDSRKWWKARNMYGQIGHVPSTIVASVHGIHDNYSNQKPSN</sequence>
<dbReference type="STRING" id="35570.A0A1I8Q566"/>
<dbReference type="GO" id="GO:0003779">
    <property type="term" value="F:actin binding"/>
    <property type="evidence" value="ECO:0007669"/>
    <property type="project" value="TreeGrafter"/>
</dbReference>
<dbReference type="InterPro" id="IPR035462">
    <property type="entry name" value="Eps8_SH3"/>
</dbReference>
<reference evidence="9" key="2">
    <citation type="submission" date="2020-05" db="UniProtKB">
        <authorList>
            <consortium name="EnsemblMetazoa"/>
        </authorList>
    </citation>
    <scope>IDENTIFICATION</scope>
    <source>
        <strain evidence="9">USDA</strain>
    </source>
</reference>
<comment type="subcellular location">
    <subcellularLocation>
        <location evidence="1">Cytoplasm</location>
    </subcellularLocation>
</comment>
<name>A0A1I8Q566_STOCA</name>
<evidence type="ECO:0000256" key="2">
    <source>
        <dbReference type="ARBA" id="ARBA00006197"/>
    </source>
</evidence>
<keyword evidence="10" id="KW-1185">Reference proteome</keyword>
<accession>A0A1I8Q566</accession>
<keyword evidence="4" id="KW-0963">Cytoplasm</keyword>
<dbReference type="CDD" id="cd01210">
    <property type="entry name" value="PTB_EPS8"/>
    <property type="match status" value="1"/>
</dbReference>
<dbReference type="InterPro" id="IPR001452">
    <property type="entry name" value="SH3_domain"/>
</dbReference>